<dbReference type="AlphaFoldDB" id="A0A2U2N107"/>
<dbReference type="Proteomes" id="UP000245876">
    <property type="component" value="Unassembled WGS sequence"/>
</dbReference>
<protein>
    <submittedName>
        <fullName evidence="1">Uncharacterized protein</fullName>
    </submittedName>
</protein>
<evidence type="ECO:0000313" key="1">
    <source>
        <dbReference type="EMBL" id="PWG62654.1"/>
    </source>
</evidence>
<name>A0A2U2N107_9BIFI</name>
<proteinExistence type="predicted"/>
<dbReference type="RefSeq" id="WP_109058020.1">
    <property type="nucleotide sequence ID" value="NZ_QFFM01000033.1"/>
</dbReference>
<gene>
    <name evidence="1" type="ORF">DF196_11895</name>
</gene>
<accession>A0A2U2N107</accession>
<reference evidence="1 2" key="1">
    <citation type="journal article" date="2018" name="Int. J. Syst. Evol. Microbiol.">
        <title>Bifidobacterium callitrichidarum sp. nov. from the faeces of the emperor tamarin (Saguinus imperator).</title>
        <authorList>
            <person name="Modesto M."/>
            <person name="Michelini S."/>
            <person name="Sansosti M.C."/>
            <person name="De Filippo C."/>
            <person name="Cavalieri D."/>
            <person name="Qvirist L."/>
            <person name="Andlid T."/>
            <person name="Spiezio C."/>
            <person name="Sandri C."/>
            <person name="Pascarelli S."/>
            <person name="Sgorbati B."/>
            <person name="Mattarelli P."/>
        </authorList>
    </citation>
    <scope>NUCLEOTIDE SEQUENCE [LARGE SCALE GENOMIC DNA]</scope>
    <source>
        <strain evidence="1 2">TRI 5</strain>
    </source>
</reference>
<keyword evidence="2" id="KW-1185">Reference proteome</keyword>
<sequence length="181" mass="20293">MIESTPSQRTVLLRISDYNNKGRQYVKLASGYGVVYNQDPPITLLQSLGAHAARHNGRVLIPFSGHISIKNVIFCKHFIILATNGEYLAGDIVNAGENYRKGVTEDGEYTLPPEYMATKMKMWMRAKNVKVGQNFDPSPYVLDDFRDDSTTRPLADTINSSKCSAMIVYDLSIQEGADFYE</sequence>
<dbReference type="EMBL" id="QFFM01000033">
    <property type="protein sequence ID" value="PWG62654.1"/>
    <property type="molecule type" value="Genomic_DNA"/>
</dbReference>
<organism evidence="1 2">
    <name type="scientific">Bifidobacterium callitrichidarum</name>
    <dbReference type="NCBI Taxonomy" id="2052941"/>
    <lineage>
        <taxon>Bacteria</taxon>
        <taxon>Bacillati</taxon>
        <taxon>Actinomycetota</taxon>
        <taxon>Actinomycetes</taxon>
        <taxon>Bifidobacteriales</taxon>
        <taxon>Bifidobacteriaceae</taxon>
        <taxon>Bifidobacterium</taxon>
    </lineage>
</organism>
<evidence type="ECO:0000313" key="2">
    <source>
        <dbReference type="Proteomes" id="UP000245876"/>
    </source>
</evidence>
<comment type="caution">
    <text evidence="1">The sequence shown here is derived from an EMBL/GenBank/DDBJ whole genome shotgun (WGS) entry which is preliminary data.</text>
</comment>